<dbReference type="Pfam" id="PF10863">
    <property type="entry name" value="NOP19"/>
    <property type="match status" value="1"/>
</dbReference>
<comment type="caution">
    <text evidence="2">The sequence shown here is derived from an EMBL/GenBank/DDBJ whole genome shotgun (WGS) entry which is preliminary data.</text>
</comment>
<evidence type="ECO:0000313" key="3">
    <source>
        <dbReference type="Proteomes" id="UP001306508"/>
    </source>
</evidence>
<protein>
    <recommendedName>
        <fullName evidence="4">Nucleolar protein 19</fullName>
    </recommendedName>
</protein>
<dbReference type="Proteomes" id="UP001306508">
    <property type="component" value="Unassembled WGS sequence"/>
</dbReference>
<dbReference type="InterPro" id="IPR022592">
    <property type="entry name" value="Nucleolar_19"/>
</dbReference>
<keyword evidence="3" id="KW-1185">Reference proteome</keyword>
<feature type="region of interest" description="Disordered" evidence="1">
    <location>
        <begin position="151"/>
        <end position="193"/>
    </location>
</feature>
<dbReference type="GO" id="GO:0030686">
    <property type="term" value="C:90S preribosome"/>
    <property type="evidence" value="ECO:0007669"/>
    <property type="project" value="InterPro"/>
</dbReference>
<proteinExistence type="predicted"/>
<accession>A0AAN7WPI9</accession>
<gene>
    <name evidence="2" type="ORF">RI543_002962</name>
</gene>
<dbReference type="EMBL" id="JAWIZZ010000047">
    <property type="protein sequence ID" value="KAK5779077.1"/>
    <property type="molecule type" value="Genomic_DNA"/>
</dbReference>
<name>A0AAN7WPI9_9SACH</name>
<dbReference type="GO" id="GO:0042274">
    <property type="term" value="P:ribosomal small subunit biogenesis"/>
    <property type="evidence" value="ECO:0007669"/>
    <property type="project" value="InterPro"/>
</dbReference>
<reference evidence="3" key="1">
    <citation type="submission" date="2023-07" db="EMBL/GenBank/DDBJ databases">
        <title>A draft genome of Kazachstania heterogenica Y-27499.</title>
        <authorList>
            <person name="Donic C."/>
            <person name="Kralova J.S."/>
            <person name="Fidel L."/>
            <person name="Ben-Dor S."/>
            <person name="Jung S."/>
        </authorList>
    </citation>
    <scope>NUCLEOTIDE SEQUENCE [LARGE SCALE GENOMIC DNA]</scope>
    <source>
        <strain evidence="3">Y27499</strain>
    </source>
</reference>
<evidence type="ECO:0000313" key="2">
    <source>
        <dbReference type="EMBL" id="KAK5779077.1"/>
    </source>
</evidence>
<feature type="compositionally biased region" description="Basic and acidic residues" evidence="1">
    <location>
        <begin position="151"/>
        <end position="161"/>
    </location>
</feature>
<evidence type="ECO:0000256" key="1">
    <source>
        <dbReference type="SAM" id="MobiDB-lite"/>
    </source>
</evidence>
<organism evidence="2 3">
    <name type="scientific">Arxiozyma heterogenica</name>
    <dbReference type="NCBI Taxonomy" id="278026"/>
    <lineage>
        <taxon>Eukaryota</taxon>
        <taxon>Fungi</taxon>
        <taxon>Dikarya</taxon>
        <taxon>Ascomycota</taxon>
        <taxon>Saccharomycotina</taxon>
        <taxon>Saccharomycetes</taxon>
        <taxon>Saccharomycetales</taxon>
        <taxon>Saccharomycetaceae</taxon>
        <taxon>Arxiozyma</taxon>
    </lineage>
</organism>
<evidence type="ECO:0008006" key="4">
    <source>
        <dbReference type="Google" id="ProtNLM"/>
    </source>
</evidence>
<dbReference type="AlphaFoldDB" id="A0AAN7WPI9"/>
<sequence length="213" mass="24550">MSRAKEIQEKLDLQAKIQLSLSKQSLKVADWLNPSNKELSGSNSVESHVTNELKHSQMDFFHLPVIQIGAGLNMEEFDSNWKTDDNSKNDIHTIGEFINSDKKVSSLAKKRQYKQSNDPKQNYIRNNIHRIVKDDTKAMIALKRKMRKDIIIKQRNSKENGNKYGVTNSSSDRHNKLGDVEDDSDDEDIRSKYSQTKKKTIGLLFQSKKNKKK</sequence>